<keyword evidence="2" id="KW-0812">Transmembrane</keyword>
<reference evidence="3 4" key="1">
    <citation type="submission" date="2024-07" db="EMBL/GenBank/DDBJ databases">
        <title>Enhanced genomic and transcriptomic resources for Trichinella pseudospiralis and T. spiralis underpin the discovery of pronounced molecular differences between stages and species.</title>
        <authorList>
            <person name="Pasi K.K."/>
            <person name="La Rosa G."/>
            <person name="Gomez-Morales M.A."/>
            <person name="Tosini F."/>
            <person name="Sumanam S."/>
            <person name="Young N.D."/>
            <person name="Chang B.C."/>
            <person name="Robin G.B."/>
        </authorList>
    </citation>
    <scope>NUCLEOTIDE SEQUENCE [LARGE SCALE GENOMIC DNA]</scope>
    <source>
        <strain evidence="3">ISS534</strain>
    </source>
</reference>
<name>A0ABR3L0B1_TRISP</name>
<keyword evidence="2" id="KW-1133">Transmembrane helix</keyword>
<evidence type="ECO:0000256" key="2">
    <source>
        <dbReference type="SAM" id="Phobius"/>
    </source>
</evidence>
<dbReference type="Proteomes" id="UP001558632">
    <property type="component" value="Unassembled WGS sequence"/>
</dbReference>
<gene>
    <name evidence="3" type="ORF">TSPI_09928</name>
</gene>
<evidence type="ECO:0000256" key="1">
    <source>
        <dbReference type="SAM" id="MobiDB-lite"/>
    </source>
</evidence>
<keyword evidence="2" id="KW-0472">Membrane</keyword>
<proteinExistence type="predicted"/>
<evidence type="ECO:0000313" key="4">
    <source>
        <dbReference type="Proteomes" id="UP001558632"/>
    </source>
</evidence>
<keyword evidence="4" id="KW-1185">Reference proteome</keyword>
<evidence type="ECO:0000313" key="3">
    <source>
        <dbReference type="EMBL" id="KAL1245411.1"/>
    </source>
</evidence>
<organism evidence="3 4">
    <name type="scientific">Trichinella spiralis</name>
    <name type="common">Trichina worm</name>
    <dbReference type="NCBI Taxonomy" id="6334"/>
    <lineage>
        <taxon>Eukaryota</taxon>
        <taxon>Metazoa</taxon>
        <taxon>Ecdysozoa</taxon>
        <taxon>Nematoda</taxon>
        <taxon>Enoplea</taxon>
        <taxon>Dorylaimia</taxon>
        <taxon>Trichinellida</taxon>
        <taxon>Trichinellidae</taxon>
        <taxon>Trichinella</taxon>
    </lineage>
</organism>
<protein>
    <submittedName>
        <fullName evidence="3">UDP-3-O-acyl-N-acetylglucosamine deacetylase</fullName>
    </submittedName>
</protein>
<feature type="transmembrane region" description="Helical" evidence="2">
    <location>
        <begin position="6"/>
        <end position="35"/>
    </location>
</feature>
<feature type="region of interest" description="Disordered" evidence="1">
    <location>
        <begin position="86"/>
        <end position="121"/>
    </location>
</feature>
<dbReference type="EMBL" id="JBEUSY010000095">
    <property type="protein sequence ID" value="KAL1245411.1"/>
    <property type="molecule type" value="Genomic_DNA"/>
</dbReference>
<sequence>MSLYAIIQWFILQFALLSSPVVLGFLLVSGWLLLYKFETKRQNERKTGRNGKSEFLKSKPRPVSSGIKYDYDVEAAVYYRISNAESTDSSQFTSDSNNQNNCGENYPDGMNNYSDFTADDV</sequence>
<feature type="compositionally biased region" description="Basic and acidic residues" evidence="1">
    <location>
        <begin position="42"/>
        <end position="57"/>
    </location>
</feature>
<feature type="compositionally biased region" description="Polar residues" evidence="1">
    <location>
        <begin position="86"/>
        <end position="103"/>
    </location>
</feature>
<comment type="caution">
    <text evidence="3">The sequence shown here is derived from an EMBL/GenBank/DDBJ whole genome shotgun (WGS) entry which is preliminary data.</text>
</comment>
<accession>A0ABR3L0B1</accession>
<feature type="region of interest" description="Disordered" evidence="1">
    <location>
        <begin position="42"/>
        <end position="64"/>
    </location>
</feature>